<dbReference type="SUPFAM" id="SSF103473">
    <property type="entry name" value="MFS general substrate transporter"/>
    <property type="match status" value="1"/>
</dbReference>
<organism evidence="2 3">
    <name type="scientific">Alicyclobacillus fodiniaquatilis</name>
    <dbReference type="NCBI Taxonomy" id="1661150"/>
    <lineage>
        <taxon>Bacteria</taxon>
        <taxon>Bacillati</taxon>
        <taxon>Bacillota</taxon>
        <taxon>Bacilli</taxon>
        <taxon>Bacillales</taxon>
        <taxon>Alicyclobacillaceae</taxon>
        <taxon>Alicyclobacillus</taxon>
    </lineage>
</organism>
<feature type="transmembrane region" description="Helical" evidence="1">
    <location>
        <begin position="32"/>
        <end position="54"/>
    </location>
</feature>
<keyword evidence="1" id="KW-0472">Membrane</keyword>
<keyword evidence="1" id="KW-1133">Transmembrane helix</keyword>
<dbReference type="RefSeq" id="WP_377942783.1">
    <property type="nucleotide sequence ID" value="NZ_JBHUCX010000024.1"/>
</dbReference>
<keyword evidence="1" id="KW-0812">Transmembrane</keyword>
<dbReference type="InterPro" id="IPR036259">
    <property type="entry name" value="MFS_trans_sf"/>
</dbReference>
<evidence type="ECO:0000313" key="2">
    <source>
        <dbReference type="EMBL" id="MFD1674909.1"/>
    </source>
</evidence>
<proteinExistence type="predicted"/>
<sequence>MSYGFPDWMFAAIGIAAYELATWFKHQFHFSWAMWVAYGIIAVCALILFVRYLIRFIRRKKRKDSESEEDWRDF</sequence>
<dbReference type="Proteomes" id="UP001597079">
    <property type="component" value="Unassembled WGS sequence"/>
</dbReference>
<evidence type="ECO:0000256" key="1">
    <source>
        <dbReference type="SAM" id="Phobius"/>
    </source>
</evidence>
<accession>A0ABW4JEU6</accession>
<dbReference type="EMBL" id="JBHUCX010000024">
    <property type="protein sequence ID" value="MFD1674909.1"/>
    <property type="molecule type" value="Genomic_DNA"/>
</dbReference>
<reference evidence="3" key="1">
    <citation type="journal article" date="2019" name="Int. J. Syst. Evol. Microbiol.">
        <title>The Global Catalogue of Microorganisms (GCM) 10K type strain sequencing project: providing services to taxonomists for standard genome sequencing and annotation.</title>
        <authorList>
            <consortium name="The Broad Institute Genomics Platform"/>
            <consortium name="The Broad Institute Genome Sequencing Center for Infectious Disease"/>
            <person name="Wu L."/>
            <person name="Ma J."/>
        </authorList>
    </citation>
    <scope>NUCLEOTIDE SEQUENCE [LARGE SCALE GENOMIC DNA]</scope>
    <source>
        <strain evidence="3">CGMCC 1.12286</strain>
    </source>
</reference>
<keyword evidence="3" id="KW-1185">Reference proteome</keyword>
<comment type="caution">
    <text evidence="2">The sequence shown here is derived from an EMBL/GenBank/DDBJ whole genome shotgun (WGS) entry which is preliminary data.</text>
</comment>
<gene>
    <name evidence="2" type="ORF">ACFSB2_09385</name>
</gene>
<name>A0ABW4JEU6_9BACL</name>
<protein>
    <submittedName>
        <fullName evidence="2">Uncharacterized protein</fullName>
    </submittedName>
</protein>
<evidence type="ECO:0000313" key="3">
    <source>
        <dbReference type="Proteomes" id="UP001597079"/>
    </source>
</evidence>